<dbReference type="OrthoDB" id="6351046at2759"/>
<accession>A0A8B7NN95</accession>
<protein>
    <submittedName>
        <fullName evidence="6">Tigger transposable element-derived protein 4-like</fullName>
    </submittedName>
</protein>
<dbReference type="PANTHER" id="PTHR19303">
    <property type="entry name" value="TRANSPOSON"/>
    <property type="match status" value="1"/>
</dbReference>
<dbReference type="AlphaFoldDB" id="A0A8B7NN95"/>
<name>A0A8B7NN95_HYAAZ</name>
<dbReference type="Proteomes" id="UP000694843">
    <property type="component" value="Unplaced"/>
</dbReference>
<comment type="subcellular location">
    <subcellularLocation>
        <location evidence="1">Nucleus</location>
    </subcellularLocation>
</comment>
<dbReference type="InterPro" id="IPR004875">
    <property type="entry name" value="DDE_SF_endonuclease_dom"/>
</dbReference>
<dbReference type="Gene3D" id="1.10.10.60">
    <property type="entry name" value="Homeodomain-like"/>
    <property type="match status" value="2"/>
</dbReference>
<dbReference type="InterPro" id="IPR009057">
    <property type="entry name" value="Homeodomain-like_sf"/>
</dbReference>
<dbReference type="InterPro" id="IPR006600">
    <property type="entry name" value="HTH_CenpB_DNA-bd_dom"/>
</dbReference>
<dbReference type="OMA" id="KRPRAFH"/>
<keyword evidence="5" id="KW-1185">Reference proteome</keyword>
<sequence length="685" mass="77346">MYHCSEDAVTTKSSVLYDAVTFECPSIISNDDITSPVHLSACDASESSSSVHLKNDVVYRVLDGTSLQDVNGSNQNLLDESVLQDVNSTGTFAVRLDSVNIDTDVVMSSTSEPQAGNSAEINEDDTYLHPAGARDDFIADGRSEKRRKRLTLKGKTYANERSSLQRRCNVEVNFPMDDEFKDGVYKQRRCRLTLEVKVDIVKRVMAGEKQRSLAEEYNLNFNTVKTIVKNSSKYLQCWNEGTFTPGTKRLKGAKREDLERVLCHWYHKMIASNSGPVTGSQLCSKAMDIAARLGHSDFKASHGWLDRFKKRNNIAFNKASMIKESSDQATAGDLNLQPETFPLGDALIYHDPCNVFTLQEVGIFYKALPRYAPSLSGNRCAGGLKSSERFTVLLCANAIGSEKFPLLVVGAIPKIQYRQLVPDSPVQYIYDPDSWLTKESVFAWLLDLDDWFSQHRRKVLMIVSDLPVQQGNMRHKFNSLVVYQLRPPSTLPLRSNVVPTFKLLYRQGLLSELLKDKEKVNELCSEDRNSIKLPLSVHISLLGKAWEGICNREIIEGFHKTGLNRYSGWLPNHVSENVVKLVPELLEEYRKLDHVPNGFSMDNYVNFDALLQVCDELTVDDMIAQVLIGKESRDEVEVSQVESDHELERHLAVVHEYVSRVGDSDLSSLFQRFQELLKQVPDTQL</sequence>
<dbReference type="KEGG" id="hazt:108672043"/>
<dbReference type="GO" id="GO:0005634">
    <property type="term" value="C:nucleus"/>
    <property type="evidence" value="ECO:0007669"/>
    <property type="project" value="UniProtKB-SubCell"/>
</dbReference>
<dbReference type="Pfam" id="PF03184">
    <property type="entry name" value="DDE_1"/>
    <property type="match status" value="1"/>
</dbReference>
<evidence type="ECO:0000313" key="5">
    <source>
        <dbReference type="Proteomes" id="UP000694843"/>
    </source>
</evidence>
<dbReference type="GO" id="GO:0003677">
    <property type="term" value="F:DNA binding"/>
    <property type="evidence" value="ECO:0007669"/>
    <property type="project" value="UniProtKB-KW"/>
</dbReference>
<evidence type="ECO:0000256" key="2">
    <source>
        <dbReference type="ARBA" id="ARBA00023125"/>
    </source>
</evidence>
<keyword evidence="3" id="KW-0539">Nucleus</keyword>
<evidence type="ECO:0000256" key="1">
    <source>
        <dbReference type="ARBA" id="ARBA00004123"/>
    </source>
</evidence>
<dbReference type="PANTHER" id="PTHR19303:SF73">
    <property type="entry name" value="PROTEIN PDC2"/>
    <property type="match status" value="1"/>
</dbReference>
<evidence type="ECO:0000256" key="3">
    <source>
        <dbReference type="ARBA" id="ARBA00023242"/>
    </source>
</evidence>
<gene>
    <name evidence="6" type="primary">LOC108672043</name>
</gene>
<dbReference type="GeneID" id="108672043"/>
<dbReference type="RefSeq" id="XP_018015150.1">
    <property type="nucleotide sequence ID" value="XM_018159661.2"/>
</dbReference>
<dbReference type="Pfam" id="PF04218">
    <property type="entry name" value="CENP-B_N"/>
    <property type="match status" value="1"/>
</dbReference>
<dbReference type="Pfam" id="PF03221">
    <property type="entry name" value="HTH_Tnp_Tc5"/>
    <property type="match status" value="1"/>
</dbReference>
<keyword evidence="2" id="KW-0238">DNA-binding</keyword>
<evidence type="ECO:0000259" key="4">
    <source>
        <dbReference type="PROSITE" id="PS51253"/>
    </source>
</evidence>
<organism evidence="5 6">
    <name type="scientific">Hyalella azteca</name>
    <name type="common">Amphipod</name>
    <dbReference type="NCBI Taxonomy" id="294128"/>
    <lineage>
        <taxon>Eukaryota</taxon>
        <taxon>Metazoa</taxon>
        <taxon>Ecdysozoa</taxon>
        <taxon>Arthropoda</taxon>
        <taxon>Crustacea</taxon>
        <taxon>Multicrustacea</taxon>
        <taxon>Malacostraca</taxon>
        <taxon>Eumalacostraca</taxon>
        <taxon>Peracarida</taxon>
        <taxon>Amphipoda</taxon>
        <taxon>Senticaudata</taxon>
        <taxon>Talitrida</taxon>
        <taxon>Talitroidea</taxon>
        <taxon>Hyalellidae</taxon>
        <taxon>Hyalella</taxon>
    </lineage>
</organism>
<dbReference type="PROSITE" id="PS51253">
    <property type="entry name" value="HTH_CENPB"/>
    <property type="match status" value="1"/>
</dbReference>
<dbReference type="SUPFAM" id="SSF46689">
    <property type="entry name" value="Homeodomain-like"/>
    <property type="match status" value="2"/>
</dbReference>
<dbReference type="InterPro" id="IPR007889">
    <property type="entry name" value="HTH_Psq"/>
</dbReference>
<proteinExistence type="predicted"/>
<dbReference type="SMART" id="SM00674">
    <property type="entry name" value="CENPB"/>
    <property type="match status" value="1"/>
</dbReference>
<dbReference type="InterPro" id="IPR050863">
    <property type="entry name" value="CenT-Element_Derived"/>
</dbReference>
<feature type="domain" description="HTH CENPB-type" evidence="4">
    <location>
        <begin position="246"/>
        <end position="318"/>
    </location>
</feature>
<reference evidence="6" key="1">
    <citation type="submission" date="2025-08" db="UniProtKB">
        <authorList>
            <consortium name="RefSeq"/>
        </authorList>
    </citation>
    <scope>IDENTIFICATION</scope>
    <source>
        <tissue evidence="6">Whole organism</tissue>
    </source>
</reference>
<evidence type="ECO:0000313" key="6">
    <source>
        <dbReference type="RefSeq" id="XP_018015150.1"/>
    </source>
</evidence>